<feature type="transmembrane region" description="Helical" evidence="1">
    <location>
        <begin position="586"/>
        <end position="604"/>
    </location>
</feature>
<sequence>MAMVFAITNTTVHIQPLAKICGVDISKEMNVASSMDSETPIHEIFLECADWIQHEVVGHVDPVILIPTIDPAQLNPMGGDPWNAAVAMLCLAFPDLGWVFSKVGDSVEQDRELVARHDWSKKSAYDSGSSLFDSKGLRKWVLEKCNQNHNPSQDNQSKNRLRIRKELAVAIDDEEAYSFFHAYVMYRFGYRCYCLTTLNESLAVLGNASSPLDKPRVSLEDVYISFPDSERYNHSFHLSDFTKEFRSEENRNAKSDTRQEVLPGLSYCNTRIIISVAHAHGVSKDDQGSKDPWERMESALKSWKSKFRHIFARNYTLIKKPTSGIFDLWKQAKLDEGWEVPKNSNVPAPSPSWISEAVAVTSPPRRVQNKVEWYQGSTCNYTHPCGGQNKVEWYQRPISGEAAPDGVSPSSNHSAPGRLKLVAEVLLRRALERSKSAQRIPDILTAAVLAMDAYELAQETPTIAVEALALMHSMEVKVECEFPGVSYGIIVAERLKEIENESEKLSRYVDVTTRESYKLNVQARVITKIMRVFNDYKQFDEEQICLAKLRTLHSQLDLQKSVTGPLHLLPLTIIVTYINILLKNPYYFVFFVLLWPTILGLYYYHMNVCKGDLFESMFLAVNIFTAAPVTDCNVYANPLFTHLKTVTVIAKLLGLFHLGVLFSHLYNIIRRR</sequence>
<gene>
    <name evidence="2" type="ORF">DM484_24405</name>
</gene>
<protein>
    <submittedName>
        <fullName evidence="2">Uncharacterized protein</fullName>
    </submittedName>
</protein>
<comment type="caution">
    <text evidence="2">The sequence shown here is derived from an EMBL/GenBank/DDBJ whole genome shotgun (WGS) entry which is preliminary data.</text>
</comment>
<keyword evidence="1" id="KW-0812">Transmembrane</keyword>
<organism evidence="2 3">
    <name type="scientific">Candidatus Methylumidiphilus alinenensis</name>
    <dbReference type="NCBI Taxonomy" id="2202197"/>
    <lineage>
        <taxon>Bacteria</taxon>
        <taxon>Pseudomonadati</taxon>
        <taxon>Pseudomonadota</taxon>
        <taxon>Gammaproteobacteria</taxon>
        <taxon>Methylococcales</taxon>
        <taxon>Candidatus Methylumidiphilus</taxon>
    </lineage>
</organism>
<evidence type="ECO:0000313" key="3">
    <source>
        <dbReference type="Proteomes" id="UP000249396"/>
    </source>
</evidence>
<evidence type="ECO:0000313" key="2">
    <source>
        <dbReference type="EMBL" id="PZN72477.1"/>
    </source>
</evidence>
<name>A0A2W4SLP8_9GAMM</name>
<keyword evidence="1" id="KW-0472">Membrane</keyword>
<dbReference type="EMBL" id="QJPH01000486">
    <property type="protein sequence ID" value="PZN72477.1"/>
    <property type="molecule type" value="Genomic_DNA"/>
</dbReference>
<feature type="transmembrane region" description="Helical" evidence="1">
    <location>
        <begin position="648"/>
        <end position="669"/>
    </location>
</feature>
<dbReference type="Proteomes" id="UP000249396">
    <property type="component" value="Unassembled WGS sequence"/>
</dbReference>
<proteinExistence type="predicted"/>
<evidence type="ECO:0000256" key="1">
    <source>
        <dbReference type="SAM" id="Phobius"/>
    </source>
</evidence>
<reference evidence="2 3" key="1">
    <citation type="journal article" date="2018" name="Aquat. Microb. Ecol.">
        <title>Gammaproteobacterial methanotrophs dominate.</title>
        <authorList>
            <person name="Rissanen A.J."/>
            <person name="Saarenheimo J."/>
            <person name="Tiirola M."/>
            <person name="Peura S."/>
            <person name="Aalto S.L."/>
            <person name="Karvinen A."/>
            <person name="Nykanen H."/>
        </authorList>
    </citation>
    <scope>NUCLEOTIDE SEQUENCE [LARGE SCALE GENOMIC DNA]</scope>
    <source>
        <strain evidence="2">AMbin10</strain>
    </source>
</reference>
<accession>A0A2W4SLP8</accession>
<keyword evidence="1" id="KW-1133">Transmembrane helix</keyword>
<dbReference type="AlphaFoldDB" id="A0A2W4SLP8"/>